<dbReference type="HOGENOM" id="CLU_045498_6_1_11"/>
<dbReference type="PATRIC" id="fig|1068978.7.peg.3738"/>
<keyword evidence="6" id="KW-1003">Cell membrane</keyword>
<dbReference type="Pfam" id="PF01925">
    <property type="entry name" value="TauE"/>
    <property type="match status" value="1"/>
</dbReference>
<dbReference type="PANTHER" id="PTHR43701:SF2">
    <property type="entry name" value="MEMBRANE TRANSPORTER PROTEIN YJNA-RELATED"/>
    <property type="match status" value="1"/>
</dbReference>
<evidence type="ECO:0000256" key="1">
    <source>
        <dbReference type="ARBA" id="ARBA00004141"/>
    </source>
</evidence>
<dbReference type="eggNOG" id="COG0730">
    <property type="taxonomic scope" value="Bacteria"/>
</dbReference>
<organism evidence="7 8">
    <name type="scientific">Amycolatopsis methanolica 239</name>
    <dbReference type="NCBI Taxonomy" id="1068978"/>
    <lineage>
        <taxon>Bacteria</taxon>
        <taxon>Bacillati</taxon>
        <taxon>Actinomycetota</taxon>
        <taxon>Actinomycetes</taxon>
        <taxon>Pseudonocardiales</taxon>
        <taxon>Pseudonocardiaceae</taxon>
        <taxon>Amycolatopsis</taxon>
        <taxon>Amycolatopsis methanolica group</taxon>
    </lineage>
</organism>
<dbReference type="PANTHER" id="PTHR43701">
    <property type="entry name" value="MEMBRANE TRANSPORTER PROTEIN MJ0441-RELATED"/>
    <property type="match status" value="1"/>
</dbReference>
<evidence type="ECO:0000256" key="4">
    <source>
        <dbReference type="ARBA" id="ARBA00022989"/>
    </source>
</evidence>
<feature type="transmembrane region" description="Helical" evidence="6">
    <location>
        <begin position="234"/>
        <end position="252"/>
    </location>
</feature>
<dbReference type="InterPro" id="IPR002781">
    <property type="entry name" value="TM_pro_TauE-like"/>
</dbReference>
<evidence type="ECO:0000313" key="7">
    <source>
        <dbReference type="EMBL" id="AIJ23590.1"/>
    </source>
</evidence>
<keyword evidence="3 6" id="KW-0812">Transmembrane</keyword>
<dbReference type="RefSeq" id="WP_017982427.1">
    <property type="nucleotide sequence ID" value="NZ_AQUL01000001.1"/>
</dbReference>
<dbReference type="InterPro" id="IPR051598">
    <property type="entry name" value="TSUP/Inactive_protease-like"/>
</dbReference>
<comment type="similarity">
    <text evidence="2 6">Belongs to the 4-toluene sulfonate uptake permease (TSUP) (TC 2.A.102) family.</text>
</comment>
<accession>A0A076MY48</accession>
<dbReference type="STRING" id="1068978.AMETH_3498"/>
<keyword evidence="4 6" id="KW-1133">Transmembrane helix</keyword>
<evidence type="ECO:0000313" key="8">
    <source>
        <dbReference type="Proteomes" id="UP000062973"/>
    </source>
</evidence>
<evidence type="ECO:0000256" key="5">
    <source>
        <dbReference type="ARBA" id="ARBA00023136"/>
    </source>
</evidence>
<evidence type="ECO:0000256" key="6">
    <source>
        <dbReference type="RuleBase" id="RU363041"/>
    </source>
</evidence>
<sequence>MPDVVSFSVLLAFGCLTGVTTVLFGFGGGFLTVPVVFAVTGQMHVAVATSAAVMVVNSLAATLAQARAGRLRRDRVWPLAGFIAVGAAVGALTTTRLPEPILRAAFVTYLLITIADCLLRNGFLDRGAGPGGLGPVARTAGGAGIGVVASALGVGGSVLTVPLLRRSGLPMTEATAIANPLSAPVAVVATVVYAVSADGPTGYVDVAATGLLLAGSLPAIAITRRVTGRIPDRVHAIAYVALLVAVTITVIVTG</sequence>
<dbReference type="Proteomes" id="UP000062973">
    <property type="component" value="Chromosome"/>
</dbReference>
<gene>
    <name evidence="7" type="ORF">AMETH_3498</name>
</gene>
<dbReference type="EMBL" id="CP009110">
    <property type="protein sequence ID" value="AIJ23590.1"/>
    <property type="molecule type" value="Genomic_DNA"/>
</dbReference>
<dbReference type="KEGG" id="amq:AMETH_3498"/>
<feature type="transmembrane region" description="Helical" evidence="6">
    <location>
        <begin position="45"/>
        <end position="64"/>
    </location>
</feature>
<dbReference type="GO" id="GO:0005886">
    <property type="term" value="C:plasma membrane"/>
    <property type="evidence" value="ECO:0007669"/>
    <property type="project" value="UniProtKB-SubCell"/>
</dbReference>
<comment type="subcellular location">
    <subcellularLocation>
        <location evidence="6">Cell membrane</location>
        <topology evidence="6">Multi-pass membrane protein</topology>
    </subcellularLocation>
    <subcellularLocation>
        <location evidence="1">Membrane</location>
        <topology evidence="1">Multi-pass membrane protein</topology>
    </subcellularLocation>
</comment>
<protein>
    <recommendedName>
        <fullName evidence="6">Probable membrane transporter protein</fullName>
    </recommendedName>
</protein>
<evidence type="ECO:0000256" key="2">
    <source>
        <dbReference type="ARBA" id="ARBA00009142"/>
    </source>
</evidence>
<evidence type="ECO:0000256" key="3">
    <source>
        <dbReference type="ARBA" id="ARBA00022692"/>
    </source>
</evidence>
<proteinExistence type="inferred from homology"/>
<feature type="transmembrane region" description="Helical" evidence="6">
    <location>
        <begin position="143"/>
        <end position="164"/>
    </location>
</feature>
<feature type="transmembrane region" description="Helical" evidence="6">
    <location>
        <begin position="76"/>
        <end position="94"/>
    </location>
</feature>
<keyword evidence="5 6" id="KW-0472">Membrane</keyword>
<feature type="transmembrane region" description="Helical" evidence="6">
    <location>
        <begin position="6"/>
        <end position="33"/>
    </location>
</feature>
<feature type="transmembrane region" description="Helical" evidence="6">
    <location>
        <begin position="202"/>
        <end position="222"/>
    </location>
</feature>
<dbReference type="AlphaFoldDB" id="A0A076MY48"/>
<reference evidence="7 8" key="1">
    <citation type="submission" date="2014-07" db="EMBL/GenBank/DDBJ databases">
        <title>Whole Genome Sequence of the Amycolatopsis methanolica 239.</title>
        <authorList>
            <person name="Tang B."/>
        </authorList>
    </citation>
    <scope>NUCLEOTIDE SEQUENCE [LARGE SCALE GENOMIC DNA]</scope>
    <source>
        <strain evidence="7 8">239</strain>
    </source>
</reference>
<name>A0A076MY48_AMYME</name>
<feature type="transmembrane region" description="Helical" evidence="6">
    <location>
        <begin position="176"/>
        <end position="196"/>
    </location>
</feature>
<keyword evidence="8" id="KW-1185">Reference proteome</keyword>
<dbReference type="OrthoDB" id="3431260at2"/>